<gene>
    <name evidence="1" type="ORF">NEOLEDRAFT_405107</name>
</gene>
<protein>
    <submittedName>
        <fullName evidence="1">Uncharacterized protein</fullName>
    </submittedName>
</protein>
<name>A0A165S3L9_9AGAM</name>
<evidence type="ECO:0000313" key="1">
    <source>
        <dbReference type="EMBL" id="KZT24628.1"/>
    </source>
</evidence>
<reference evidence="1 2" key="1">
    <citation type="journal article" date="2016" name="Mol. Biol. Evol.">
        <title>Comparative Genomics of Early-Diverging Mushroom-Forming Fungi Provides Insights into the Origins of Lignocellulose Decay Capabilities.</title>
        <authorList>
            <person name="Nagy L.G."/>
            <person name="Riley R."/>
            <person name="Tritt A."/>
            <person name="Adam C."/>
            <person name="Daum C."/>
            <person name="Floudas D."/>
            <person name="Sun H."/>
            <person name="Yadav J.S."/>
            <person name="Pangilinan J."/>
            <person name="Larsson K.H."/>
            <person name="Matsuura K."/>
            <person name="Barry K."/>
            <person name="Labutti K."/>
            <person name="Kuo R."/>
            <person name="Ohm R.A."/>
            <person name="Bhattacharya S.S."/>
            <person name="Shirouzu T."/>
            <person name="Yoshinaga Y."/>
            <person name="Martin F.M."/>
            <person name="Grigoriev I.V."/>
            <person name="Hibbett D.S."/>
        </authorList>
    </citation>
    <scope>NUCLEOTIDE SEQUENCE [LARGE SCALE GENOMIC DNA]</scope>
    <source>
        <strain evidence="1 2">HHB14362 ss-1</strain>
    </source>
</reference>
<keyword evidence="2" id="KW-1185">Reference proteome</keyword>
<accession>A0A165S3L9</accession>
<dbReference type="OrthoDB" id="10266643at2759"/>
<dbReference type="Proteomes" id="UP000076761">
    <property type="component" value="Unassembled WGS sequence"/>
</dbReference>
<dbReference type="InParanoid" id="A0A165S3L9"/>
<sequence>MTVWTRTARSPSSTKFLTTCVACPISSSSPFVSAPSMQEFVPLYPLAYGDADAVQNDDESDYDVHLYWSPRLPASGGPKSSADYYASVYGTKIVAFHYFHNASGDTHCVPSFVTALPSRSERRNVVGRNQTKKPSPDVNRLKLRSSRLRSAFSRIRRWSHKHTQPAPALLVFSYSKLRHYLRYRDLY</sequence>
<evidence type="ECO:0000313" key="2">
    <source>
        <dbReference type="Proteomes" id="UP000076761"/>
    </source>
</evidence>
<dbReference type="AlphaFoldDB" id="A0A165S3L9"/>
<organism evidence="1 2">
    <name type="scientific">Neolentinus lepideus HHB14362 ss-1</name>
    <dbReference type="NCBI Taxonomy" id="1314782"/>
    <lineage>
        <taxon>Eukaryota</taxon>
        <taxon>Fungi</taxon>
        <taxon>Dikarya</taxon>
        <taxon>Basidiomycota</taxon>
        <taxon>Agaricomycotina</taxon>
        <taxon>Agaricomycetes</taxon>
        <taxon>Gloeophyllales</taxon>
        <taxon>Gloeophyllaceae</taxon>
        <taxon>Neolentinus</taxon>
    </lineage>
</organism>
<proteinExistence type="predicted"/>
<dbReference type="EMBL" id="KV425576">
    <property type="protein sequence ID" value="KZT24628.1"/>
    <property type="molecule type" value="Genomic_DNA"/>
</dbReference>